<dbReference type="Proteomes" id="UP000187203">
    <property type="component" value="Unassembled WGS sequence"/>
</dbReference>
<feature type="transmembrane region" description="Helical" evidence="1">
    <location>
        <begin position="25"/>
        <end position="46"/>
    </location>
</feature>
<feature type="transmembrane region" description="Helical" evidence="1">
    <location>
        <begin position="128"/>
        <end position="150"/>
    </location>
</feature>
<comment type="caution">
    <text evidence="2">The sequence shown here is derived from an EMBL/GenBank/DDBJ whole genome shotgun (WGS) entry which is preliminary data.</text>
</comment>
<reference evidence="3" key="1">
    <citation type="submission" date="2013-09" db="EMBL/GenBank/DDBJ databases">
        <title>Corchorus olitorius genome sequencing.</title>
        <authorList>
            <person name="Alam M."/>
            <person name="Haque M.S."/>
            <person name="Islam M.S."/>
            <person name="Emdad E.M."/>
            <person name="Islam M.M."/>
            <person name="Ahmed B."/>
            <person name="Halim A."/>
            <person name="Hossen Q.M.M."/>
            <person name="Hossain M.Z."/>
            <person name="Ahmed R."/>
            <person name="Khan M.M."/>
            <person name="Islam R."/>
            <person name="Rashid M.M."/>
            <person name="Khan S.A."/>
            <person name="Rahman M.S."/>
            <person name="Alam M."/>
            <person name="Yahiya A.S."/>
            <person name="Khan M.S."/>
            <person name="Azam M.S."/>
            <person name="Haque T."/>
            <person name="Lashkar M.Z.H."/>
            <person name="Akhand A.I."/>
            <person name="Morshed G."/>
            <person name="Roy S."/>
            <person name="Uddin K.S."/>
            <person name="Rabeya T."/>
            <person name="Hossain A.S."/>
            <person name="Chowdhury A."/>
            <person name="Snigdha A.R."/>
            <person name="Mortoza M.S."/>
            <person name="Matin S.A."/>
            <person name="Hoque S.M.E."/>
            <person name="Islam M.K."/>
            <person name="Roy D.K."/>
            <person name="Haider R."/>
            <person name="Moosa M.M."/>
            <person name="Elias S.M."/>
            <person name="Hasan A.M."/>
            <person name="Jahan S."/>
            <person name="Shafiuddin M."/>
            <person name="Mahmood N."/>
            <person name="Shommy N.S."/>
        </authorList>
    </citation>
    <scope>NUCLEOTIDE SEQUENCE [LARGE SCALE GENOMIC DNA]</scope>
    <source>
        <strain evidence="3">cv. O-4</strain>
    </source>
</reference>
<name>A0A1R3IPV0_9ROSI</name>
<evidence type="ECO:0000313" key="3">
    <source>
        <dbReference type="Proteomes" id="UP000187203"/>
    </source>
</evidence>
<feature type="transmembrane region" description="Helical" evidence="1">
    <location>
        <begin position="69"/>
        <end position="97"/>
    </location>
</feature>
<organism evidence="2 3">
    <name type="scientific">Corchorus olitorius</name>
    <dbReference type="NCBI Taxonomy" id="93759"/>
    <lineage>
        <taxon>Eukaryota</taxon>
        <taxon>Viridiplantae</taxon>
        <taxon>Streptophyta</taxon>
        <taxon>Embryophyta</taxon>
        <taxon>Tracheophyta</taxon>
        <taxon>Spermatophyta</taxon>
        <taxon>Magnoliopsida</taxon>
        <taxon>eudicotyledons</taxon>
        <taxon>Gunneridae</taxon>
        <taxon>Pentapetalae</taxon>
        <taxon>rosids</taxon>
        <taxon>malvids</taxon>
        <taxon>Malvales</taxon>
        <taxon>Malvaceae</taxon>
        <taxon>Grewioideae</taxon>
        <taxon>Apeibeae</taxon>
        <taxon>Corchorus</taxon>
    </lineage>
</organism>
<keyword evidence="1" id="KW-0812">Transmembrane</keyword>
<gene>
    <name evidence="2" type="ORF">COLO4_21940</name>
</gene>
<accession>A0A1R3IPV0</accession>
<keyword evidence="1" id="KW-1133">Transmembrane helix</keyword>
<evidence type="ECO:0000313" key="2">
    <source>
        <dbReference type="EMBL" id="OMO84618.1"/>
    </source>
</evidence>
<protein>
    <submittedName>
        <fullName evidence="2">Transporter</fullName>
    </submittedName>
</protein>
<dbReference type="AlphaFoldDB" id="A0A1R3IPV0"/>
<keyword evidence="3" id="KW-1185">Reference proteome</keyword>
<proteinExistence type="predicted"/>
<keyword evidence="1" id="KW-0472">Membrane</keyword>
<sequence>MGLFLCLARFWDTQPPYGDGSTTDIMFAFMLCASVGGNIAWSYNVIKKFAWGGDKDDDDDEKGIDGKSYYYVVLFHSTGFSAIACCCSLIVSGILLYKLNGVASELAGNYKKVALHTIISWTFKTCPYSIGITAFIAMALLFGFRTCILITRKLKVLVSGCSKSGAANLPVLNSGKDSVMLDLTS</sequence>
<evidence type="ECO:0000256" key="1">
    <source>
        <dbReference type="SAM" id="Phobius"/>
    </source>
</evidence>
<dbReference type="EMBL" id="AWUE01017833">
    <property type="protein sequence ID" value="OMO84618.1"/>
    <property type="molecule type" value="Genomic_DNA"/>
</dbReference>